<reference evidence="1" key="1">
    <citation type="submission" date="2021-05" db="EMBL/GenBank/DDBJ databases">
        <authorList>
            <person name="Arsene-Ploetze F."/>
        </authorList>
    </citation>
    <scope>NUCLEOTIDE SEQUENCE</scope>
    <source>
        <strain evidence="1">DSM 42138</strain>
    </source>
</reference>
<keyword evidence="2" id="KW-1185">Reference proteome</keyword>
<evidence type="ECO:0000313" key="2">
    <source>
        <dbReference type="Proteomes" id="UP001152519"/>
    </source>
</evidence>
<dbReference type="RefSeq" id="WP_251486339.1">
    <property type="nucleotide sequence ID" value="NZ_CAJSLV010000043.1"/>
</dbReference>
<organism evidence="1 2">
    <name type="scientific">Actinacidiphila cocklensis</name>
    <dbReference type="NCBI Taxonomy" id="887465"/>
    <lineage>
        <taxon>Bacteria</taxon>
        <taxon>Bacillati</taxon>
        <taxon>Actinomycetota</taxon>
        <taxon>Actinomycetes</taxon>
        <taxon>Kitasatosporales</taxon>
        <taxon>Streptomycetaceae</taxon>
        <taxon>Actinacidiphila</taxon>
    </lineage>
</organism>
<comment type="caution">
    <text evidence="1">The sequence shown here is derived from an EMBL/GenBank/DDBJ whole genome shotgun (WGS) entry which is preliminary data.</text>
</comment>
<dbReference type="AlphaFoldDB" id="A0A9W4E2S3"/>
<sequence>MTGPFEVPVLGPAGEVDAWEFTGSETADVCTLTATAPAGGTWSGEGDDWFDALRAVRVALDGDGFLPLCAGARLNAGSSGMLADTTRGRYVYLLEPRRTPRKPVWIFAPAEPDEVASVADQEAFFERWLSAPPRRNLLEPVAGLLREAWFRVRYR</sequence>
<gene>
    <name evidence="1" type="ORF">SCOCK_150182</name>
</gene>
<proteinExistence type="predicted"/>
<dbReference type="Proteomes" id="UP001152519">
    <property type="component" value="Unassembled WGS sequence"/>
</dbReference>
<protein>
    <submittedName>
        <fullName evidence="1">Uncharacterized protein</fullName>
    </submittedName>
</protein>
<evidence type="ECO:0000313" key="1">
    <source>
        <dbReference type="EMBL" id="CAG6392210.1"/>
    </source>
</evidence>
<accession>A0A9W4E2S3</accession>
<name>A0A9W4E2S3_9ACTN</name>
<dbReference type="EMBL" id="CAJSLV010000043">
    <property type="protein sequence ID" value="CAG6392210.1"/>
    <property type="molecule type" value="Genomic_DNA"/>
</dbReference>